<keyword evidence="9" id="KW-0675">Receptor</keyword>
<feature type="domain" description="Ionotropic glutamate receptor L-glutamate and glycine-binding" evidence="17">
    <location>
        <begin position="401"/>
        <end position="461"/>
    </location>
</feature>
<keyword evidence="12" id="KW-1071">Ligand-gated ion channel</keyword>
<dbReference type="SMART" id="SM00079">
    <property type="entry name" value="PBPe"/>
    <property type="match status" value="1"/>
</dbReference>
<keyword evidence="10" id="KW-0325">Glycoprotein</keyword>
<dbReference type="SMART" id="SM00918">
    <property type="entry name" value="Lig_chan-Glu_bd"/>
    <property type="match status" value="1"/>
</dbReference>
<keyword evidence="5 15" id="KW-1133">Transmembrane helix</keyword>
<dbReference type="InterPro" id="IPR001320">
    <property type="entry name" value="Iontro_rcpt_C"/>
</dbReference>
<evidence type="ECO:0000256" key="12">
    <source>
        <dbReference type="ARBA" id="ARBA00023286"/>
    </source>
</evidence>
<evidence type="ECO:0000256" key="9">
    <source>
        <dbReference type="ARBA" id="ARBA00023170"/>
    </source>
</evidence>
<comment type="caution">
    <text evidence="18">The sequence shown here is derived from an EMBL/GenBank/DDBJ whole genome shotgun (WGS) entry which is preliminary data.</text>
</comment>
<dbReference type="SUPFAM" id="SSF81324">
    <property type="entry name" value="Voltage-gated potassium channels"/>
    <property type="match status" value="1"/>
</dbReference>
<evidence type="ECO:0000256" key="14">
    <source>
        <dbReference type="ARBA" id="ARBA00034100"/>
    </source>
</evidence>
<evidence type="ECO:0000313" key="19">
    <source>
        <dbReference type="Proteomes" id="UP001159405"/>
    </source>
</evidence>
<name>A0ABN8NWC9_9CNID</name>
<evidence type="ECO:0000256" key="11">
    <source>
        <dbReference type="ARBA" id="ARBA00023257"/>
    </source>
</evidence>
<keyword evidence="19" id="KW-1185">Reference proteome</keyword>
<keyword evidence="2" id="KW-0813">Transport</keyword>
<evidence type="ECO:0000256" key="6">
    <source>
        <dbReference type="ARBA" id="ARBA00023018"/>
    </source>
</evidence>
<proteinExistence type="predicted"/>
<keyword evidence="11" id="KW-0628">Postsynaptic cell membrane</keyword>
<evidence type="ECO:0000259" key="17">
    <source>
        <dbReference type="SMART" id="SM00918"/>
    </source>
</evidence>
<evidence type="ECO:0000256" key="10">
    <source>
        <dbReference type="ARBA" id="ARBA00023180"/>
    </source>
</evidence>
<evidence type="ECO:0000256" key="2">
    <source>
        <dbReference type="ARBA" id="ARBA00022448"/>
    </source>
</evidence>
<dbReference type="SUPFAM" id="SSF53822">
    <property type="entry name" value="Periplasmic binding protein-like I"/>
    <property type="match status" value="1"/>
</dbReference>
<keyword evidence="3" id="KW-1003">Cell membrane</keyword>
<evidence type="ECO:0000256" key="1">
    <source>
        <dbReference type="ARBA" id="ARBA00004651"/>
    </source>
</evidence>
<evidence type="ECO:0000256" key="15">
    <source>
        <dbReference type="SAM" id="Phobius"/>
    </source>
</evidence>
<dbReference type="InterPro" id="IPR019594">
    <property type="entry name" value="Glu/Gly-bd"/>
</dbReference>
<dbReference type="InterPro" id="IPR001508">
    <property type="entry name" value="Iono_Glu_rcpt_met"/>
</dbReference>
<dbReference type="EMBL" id="CALNXK010000038">
    <property type="protein sequence ID" value="CAH3123539.1"/>
    <property type="molecule type" value="Genomic_DNA"/>
</dbReference>
<dbReference type="InterPro" id="IPR001828">
    <property type="entry name" value="ANF_lig-bd_rcpt"/>
</dbReference>
<feature type="non-terminal residue" evidence="18">
    <location>
        <position position="1"/>
    </location>
</feature>
<evidence type="ECO:0000256" key="5">
    <source>
        <dbReference type="ARBA" id="ARBA00022989"/>
    </source>
</evidence>
<dbReference type="Proteomes" id="UP001159405">
    <property type="component" value="Unassembled WGS sequence"/>
</dbReference>
<keyword evidence="13" id="KW-0407">Ion channel</keyword>
<keyword evidence="4 15" id="KW-0812">Transmembrane</keyword>
<protein>
    <recommendedName>
        <fullName evidence="20">Glutamate receptor</fullName>
    </recommendedName>
</protein>
<keyword evidence="7" id="KW-0406">Ion transport</keyword>
<evidence type="ECO:0000259" key="16">
    <source>
        <dbReference type="SMART" id="SM00079"/>
    </source>
</evidence>
<accession>A0ABN8NWC9</accession>
<evidence type="ECO:0000256" key="13">
    <source>
        <dbReference type="ARBA" id="ARBA00023303"/>
    </source>
</evidence>
<evidence type="ECO:0000256" key="8">
    <source>
        <dbReference type="ARBA" id="ARBA00023136"/>
    </source>
</evidence>
<organism evidence="18 19">
    <name type="scientific">Porites lobata</name>
    <dbReference type="NCBI Taxonomy" id="104759"/>
    <lineage>
        <taxon>Eukaryota</taxon>
        <taxon>Metazoa</taxon>
        <taxon>Cnidaria</taxon>
        <taxon>Anthozoa</taxon>
        <taxon>Hexacorallia</taxon>
        <taxon>Scleractinia</taxon>
        <taxon>Fungiina</taxon>
        <taxon>Poritidae</taxon>
        <taxon>Porites</taxon>
    </lineage>
</organism>
<dbReference type="InterPro" id="IPR015683">
    <property type="entry name" value="Ionotropic_Glu_rcpt"/>
</dbReference>
<dbReference type="Gene3D" id="3.40.50.2300">
    <property type="match status" value="2"/>
</dbReference>
<dbReference type="SUPFAM" id="SSF53850">
    <property type="entry name" value="Periplasmic binding protein-like II"/>
    <property type="match status" value="1"/>
</dbReference>
<keyword evidence="8 15" id="KW-0472">Membrane</keyword>
<reference evidence="18 19" key="1">
    <citation type="submission" date="2022-05" db="EMBL/GenBank/DDBJ databases">
        <authorList>
            <consortium name="Genoscope - CEA"/>
            <person name="William W."/>
        </authorList>
    </citation>
    <scope>NUCLEOTIDE SEQUENCE [LARGE SCALE GENOMIC DNA]</scope>
</reference>
<dbReference type="Gene3D" id="3.40.190.10">
    <property type="entry name" value="Periplasmic binding protein-like II"/>
    <property type="match status" value="2"/>
</dbReference>
<evidence type="ECO:0000256" key="3">
    <source>
        <dbReference type="ARBA" id="ARBA00022475"/>
    </source>
</evidence>
<dbReference type="PRINTS" id="PR00177">
    <property type="entry name" value="NMDARECEPTOR"/>
</dbReference>
<dbReference type="Pfam" id="PF01094">
    <property type="entry name" value="ANF_receptor"/>
    <property type="match status" value="1"/>
</dbReference>
<gene>
    <name evidence="18" type="ORF">PLOB_00030056</name>
</gene>
<comment type="subcellular location">
    <subcellularLocation>
        <location evidence="1">Cell membrane</location>
        <topology evidence="1">Multi-pass membrane protein</topology>
    </subcellularLocation>
    <subcellularLocation>
        <location evidence="14">Postsynaptic cell membrane</location>
    </subcellularLocation>
</comment>
<dbReference type="InterPro" id="IPR028082">
    <property type="entry name" value="Peripla_BP_I"/>
</dbReference>
<dbReference type="Pfam" id="PF10613">
    <property type="entry name" value="Lig_chan-Glu_bd"/>
    <property type="match status" value="1"/>
</dbReference>
<feature type="transmembrane region" description="Helical" evidence="15">
    <location>
        <begin position="588"/>
        <end position="610"/>
    </location>
</feature>
<evidence type="ECO:0000313" key="18">
    <source>
        <dbReference type="EMBL" id="CAH3123539.1"/>
    </source>
</evidence>
<evidence type="ECO:0008006" key="20">
    <source>
        <dbReference type="Google" id="ProtNLM"/>
    </source>
</evidence>
<dbReference type="Pfam" id="PF00060">
    <property type="entry name" value="Lig_chan"/>
    <property type="match status" value="1"/>
</dbReference>
<feature type="transmembrane region" description="Helical" evidence="15">
    <location>
        <begin position="516"/>
        <end position="538"/>
    </location>
</feature>
<evidence type="ECO:0000256" key="7">
    <source>
        <dbReference type="ARBA" id="ARBA00023065"/>
    </source>
</evidence>
<keyword evidence="6" id="KW-0770">Synapse</keyword>
<sequence length="809" mass="91380">GIINAYSVEYEALKIAASNSSIIQNISINVQQFDFSESSHLFNQASNLIQQNIAVLIEGSKAKTPACAFSIITGIPLIKLQENSHPFEQCGNAIKMAADYRDFTHASLDILSAFQWQTIAIVFDEKRMYQANYFYALSRKLTVPALSVNLIPFTGQGRPEDTMGSILGVMDELRSIEPEIIMLYATRESTELFLQQVIVDVALYSVSTMIFKALDFDKETSKPCNHKKDFKWILQGEISLNLSSHGNNVVLAINIPYIKDQVFEEMENNLKITYNNTNKGLLALAYDSVQVLKQALNEQPCSSINGTAVTMNDTAKILACIRKVDMSGRTGKVKFDEKGSRKEVNLEILNLQNNSFKGIGTWNSTTGVTMFGNILRNSKPSSTAETLEGKKLRVVIVENEPFVMKKQDGDSVWYEGYSIDLFKELAKILKFTYEFYPTPDGYYGAKTENGTWNGLVGELIGKKADVVVASLTVTELRAKVVDFTVPFMFYTNDILMKKSSKEHHDLLQFMSPFHNSVWFCTLGTLVLISVAVFAINYYSPYGYKDESGHRTSDEFSYFNSLWFAVACMLQQGGDNTPRSLSGRILTGCYWFCILIWVSTYTANLAAFFTVKNAERPINNLKDLAKSNYEVGVVHSGSTYQAFKESQYETHKTIWHRMEAANTFLPSIAEGVQWVREREKFAFISEGLTLRHAAKKPPCNLKTVPGLSSTSGLAFALQANDPHTREFTLAILRLQRTHVLEDLYRKWWQTSNSCVDEENTLLAQKQIDLKSMLGVYIVLFGGIVLAFITLIAEIYWERRIRRRVLDTLRR</sequence>
<feature type="domain" description="Ionotropic glutamate receptor C-terminal" evidence="16">
    <location>
        <begin position="391"/>
        <end position="749"/>
    </location>
</feature>
<dbReference type="Gene3D" id="1.10.287.70">
    <property type="match status" value="1"/>
</dbReference>
<feature type="transmembrane region" description="Helical" evidence="15">
    <location>
        <begin position="772"/>
        <end position="795"/>
    </location>
</feature>
<dbReference type="PANTHER" id="PTHR18966">
    <property type="entry name" value="IONOTROPIC GLUTAMATE RECEPTOR"/>
    <property type="match status" value="1"/>
</dbReference>
<evidence type="ECO:0000256" key="4">
    <source>
        <dbReference type="ARBA" id="ARBA00022692"/>
    </source>
</evidence>